<evidence type="ECO:0000259" key="1">
    <source>
        <dbReference type="PROSITE" id="PS51186"/>
    </source>
</evidence>
<dbReference type="InterPro" id="IPR000182">
    <property type="entry name" value="GNAT_dom"/>
</dbReference>
<comment type="caution">
    <text evidence="2">The sequence shown here is derived from an EMBL/GenBank/DDBJ whole genome shotgun (WGS) entry which is preliminary data.</text>
</comment>
<keyword evidence="3" id="KW-1185">Reference proteome</keyword>
<dbReference type="InterPro" id="IPR016181">
    <property type="entry name" value="Acyl_CoA_acyltransferase"/>
</dbReference>
<dbReference type="CDD" id="cd04301">
    <property type="entry name" value="NAT_SF"/>
    <property type="match status" value="1"/>
</dbReference>
<feature type="domain" description="N-acetyltransferase" evidence="1">
    <location>
        <begin position="26"/>
        <end position="195"/>
    </location>
</feature>
<name>A0ABR8W141_9MICO</name>
<reference evidence="2 3" key="1">
    <citation type="submission" date="2020-08" db="EMBL/GenBank/DDBJ databases">
        <title>A Genomic Blueprint of the Chicken Gut Microbiome.</title>
        <authorList>
            <person name="Gilroy R."/>
            <person name="Ravi A."/>
            <person name="Getino M."/>
            <person name="Pursley I."/>
            <person name="Horton D.L."/>
            <person name="Alikhan N.-F."/>
            <person name="Baker D."/>
            <person name="Gharbi K."/>
            <person name="Hall N."/>
            <person name="Watson M."/>
            <person name="Adriaenssens E.M."/>
            <person name="Foster-Nyarko E."/>
            <person name="Jarju S."/>
            <person name="Secka A."/>
            <person name="Antonio M."/>
            <person name="Oren A."/>
            <person name="Chaudhuri R."/>
            <person name="La Ragione R.M."/>
            <person name="Hildebrand F."/>
            <person name="Pallen M.J."/>
        </authorList>
    </citation>
    <scope>NUCLEOTIDE SEQUENCE [LARGE SCALE GENOMIC DNA]</scope>
    <source>
        <strain evidence="2 3">Re1</strain>
    </source>
</reference>
<evidence type="ECO:0000313" key="3">
    <source>
        <dbReference type="Proteomes" id="UP000611521"/>
    </source>
</evidence>
<dbReference type="Gene3D" id="3.40.630.30">
    <property type="match status" value="1"/>
</dbReference>
<dbReference type="Proteomes" id="UP000611521">
    <property type="component" value="Unassembled WGS sequence"/>
</dbReference>
<gene>
    <name evidence="2" type="ORF">H9633_00140</name>
</gene>
<sequence>MSISLPAGATLRPLELSARADAGPSPAVRAYAAVRNELLIETTGRDDDCLTASELLSMLSPTPDRDRRHWTIELDGDAVGRCALDILRDDGGETGFVTVALLRRARGRGICPAAYAVIEQAARDAGVRKLLNWSEHHDEATPLPRIDSPTGAGSAPLDRTARFLQRTGFRLEQVERGSALIWAESAAARLGDLRDDAAAHAPDYRVVQWAMPTPDEYVDGYAWMKSRMSTDVPDAQLGMPEEIWDADRLRREESRLTQRGWTLLVTAAQHVATGELCAFNELAIGQDDSAGTHHLVLAEHRGHRLGMLVKTAGLLAWRDRHPLSPRVTTWNAEENRPMLSINEAIGFAPIAYEGAWRKDLA</sequence>
<evidence type="ECO:0000313" key="2">
    <source>
        <dbReference type="EMBL" id="MBD8010708.1"/>
    </source>
</evidence>
<proteinExistence type="predicted"/>
<organism evidence="2 3">
    <name type="scientific">Microbacterium commune</name>
    <dbReference type="NCBI Taxonomy" id="2762219"/>
    <lineage>
        <taxon>Bacteria</taxon>
        <taxon>Bacillati</taxon>
        <taxon>Actinomycetota</taxon>
        <taxon>Actinomycetes</taxon>
        <taxon>Micrococcales</taxon>
        <taxon>Microbacteriaceae</taxon>
        <taxon>Microbacterium</taxon>
    </lineage>
</organism>
<dbReference type="Pfam" id="PF00583">
    <property type="entry name" value="Acetyltransf_1"/>
    <property type="match status" value="1"/>
</dbReference>
<protein>
    <submittedName>
        <fullName evidence="2">GNAT family N-acetyltransferase</fullName>
    </submittedName>
</protein>
<dbReference type="RefSeq" id="WP_191711688.1">
    <property type="nucleotide sequence ID" value="NZ_JACSPX010000001.1"/>
</dbReference>
<accession>A0ABR8W141</accession>
<dbReference type="EMBL" id="JACSPX010000001">
    <property type="protein sequence ID" value="MBD8010708.1"/>
    <property type="molecule type" value="Genomic_DNA"/>
</dbReference>
<dbReference type="SUPFAM" id="SSF55729">
    <property type="entry name" value="Acyl-CoA N-acyltransferases (Nat)"/>
    <property type="match status" value="1"/>
</dbReference>
<dbReference type="PROSITE" id="PS51186">
    <property type="entry name" value="GNAT"/>
    <property type="match status" value="1"/>
</dbReference>